<dbReference type="EMBL" id="JBANRG010000002">
    <property type="protein sequence ID" value="KAK7470493.1"/>
    <property type="molecule type" value="Genomic_DNA"/>
</dbReference>
<evidence type="ECO:0000313" key="3">
    <source>
        <dbReference type="Proteomes" id="UP001498398"/>
    </source>
</evidence>
<evidence type="ECO:0000259" key="1">
    <source>
        <dbReference type="PROSITE" id="PS50010"/>
    </source>
</evidence>
<dbReference type="Pfam" id="PF00621">
    <property type="entry name" value="RhoGEF"/>
    <property type="match status" value="1"/>
</dbReference>
<evidence type="ECO:0000313" key="2">
    <source>
        <dbReference type="EMBL" id="KAK7470493.1"/>
    </source>
</evidence>
<gene>
    <name evidence="2" type="ORF">VKT23_001919</name>
</gene>
<accession>A0ABR1K5V2</accession>
<dbReference type="SUPFAM" id="SSF48065">
    <property type="entry name" value="DBL homology domain (DH-domain)"/>
    <property type="match status" value="1"/>
</dbReference>
<dbReference type="InterPro" id="IPR051092">
    <property type="entry name" value="FYVE_RhoGEF_PH"/>
</dbReference>
<dbReference type="InterPro" id="IPR000219">
    <property type="entry name" value="DH_dom"/>
</dbReference>
<dbReference type="PROSITE" id="PS50010">
    <property type="entry name" value="DH_2"/>
    <property type="match status" value="1"/>
</dbReference>
<reference evidence="2 3" key="1">
    <citation type="submission" date="2024-01" db="EMBL/GenBank/DDBJ databases">
        <title>A draft genome for the cacao thread blight pathogen Marasmiellus scandens.</title>
        <authorList>
            <person name="Baruah I.K."/>
            <person name="Leung J."/>
            <person name="Bukari Y."/>
            <person name="Amoako-Attah I."/>
            <person name="Meinhardt L.W."/>
            <person name="Bailey B.A."/>
            <person name="Cohen S.P."/>
        </authorList>
    </citation>
    <scope>NUCLEOTIDE SEQUENCE [LARGE SCALE GENOMIC DNA]</scope>
    <source>
        <strain evidence="2 3">GH-19</strain>
    </source>
</reference>
<dbReference type="CDD" id="cd00160">
    <property type="entry name" value="RhoGEF"/>
    <property type="match status" value="1"/>
</dbReference>
<organism evidence="2 3">
    <name type="scientific">Marasmiellus scandens</name>
    <dbReference type="NCBI Taxonomy" id="2682957"/>
    <lineage>
        <taxon>Eukaryota</taxon>
        <taxon>Fungi</taxon>
        <taxon>Dikarya</taxon>
        <taxon>Basidiomycota</taxon>
        <taxon>Agaricomycotina</taxon>
        <taxon>Agaricomycetes</taxon>
        <taxon>Agaricomycetidae</taxon>
        <taxon>Agaricales</taxon>
        <taxon>Marasmiineae</taxon>
        <taxon>Omphalotaceae</taxon>
        <taxon>Marasmiellus</taxon>
    </lineage>
</organism>
<dbReference type="Gene3D" id="1.20.900.10">
    <property type="entry name" value="Dbl homology (DH) domain"/>
    <property type="match status" value="1"/>
</dbReference>
<dbReference type="PANTHER" id="PTHR12673">
    <property type="entry name" value="FACIOGENITAL DYSPLASIA PROTEIN"/>
    <property type="match status" value="1"/>
</dbReference>
<protein>
    <recommendedName>
        <fullName evidence="1">DH domain-containing protein</fullName>
    </recommendedName>
</protein>
<keyword evidence="3" id="KW-1185">Reference proteome</keyword>
<sequence length="555" mass="61967">MSVSTSPRKVVPLATGDEIRPRSVFSKSSTTKRVFFCGVVVEGSEGGKRLPEEIQELVLSLGDVVGSEDENEMLTAAANRFSESDATRKRALTDSSALTSAINELVATEQSYVKRLRTLKHDYADPLRNFARSKSTAILPKYEAKTLFGNIDNLLPVNEAFLTDLEKMCAPNGAKTVGGIGDVALKHFKDSTGFEQYKQYYVKREEAQRIFERELAKRSSPFAAYIDRIKYQSADMRNRIGLRELLMDPVQRIPRYTLLFRLMIKHMAQDDPQRAKLIEADEIASRIAQAEADEQTQRAAIFHCLVASIEGFPPELISNSRCFIDCIDVEDVLTEPPSSSAASVSSSSAGSLHCTLFLFDDKLLLVKRPSSSDKGGRALAGLDDVDRITKSGGIPNGRKKSGMVCKGVFDVGDVVATDVGGSDFHLFLENPPYDQTERWSGRPFRSYNVVHPPSLTLDPTQTEADKQRFLENLWIIQAKYRAKLGQSVVLRAEDLEVESRNGKMTYARTYYNVYQRTAFLQESKKVKSPPSCLHPCRIDDFLDKNCGPHRCSWDG</sequence>
<proteinExistence type="predicted"/>
<dbReference type="Proteomes" id="UP001498398">
    <property type="component" value="Unassembled WGS sequence"/>
</dbReference>
<dbReference type="SMART" id="SM00325">
    <property type="entry name" value="RhoGEF"/>
    <property type="match status" value="1"/>
</dbReference>
<feature type="domain" description="DH" evidence="1">
    <location>
        <begin position="97"/>
        <end position="294"/>
    </location>
</feature>
<dbReference type="InterPro" id="IPR035899">
    <property type="entry name" value="DBL_dom_sf"/>
</dbReference>
<dbReference type="PANTHER" id="PTHR12673:SF270">
    <property type="entry name" value="FYVE-TYPE DOMAIN-CONTAINING PROTEIN"/>
    <property type="match status" value="1"/>
</dbReference>
<name>A0ABR1K5V2_9AGAR</name>
<comment type="caution">
    <text evidence="2">The sequence shown here is derived from an EMBL/GenBank/DDBJ whole genome shotgun (WGS) entry which is preliminary data.</text>
</comment>